<dbReference type="EMBL" id="GBXM01071382">
    <property type="protein sequence ID" value="JAH37195.1"/>
    <property type="molecule type" value="Transcribed_RNA"/>
</dbReference>
<keyword evidence="1" id="KW-0812">Transmembrane</keyword>
<evidence type="ECO:0000313" key="2">
    <source>
        <dbReference type="EMBL" id="JAH37195.1"/>
    </source>
</evidence>
<proteinExistence type="predicted"/>
<dbReference type="AlphaFoldDB" id="A0A0E9S923"/>
<evidence type="ECO:0000256" key="1">
    <source>
        <dbReference type="SAM" id="Phobius"/>
    </source>
</evidence>
<organism evidence="2">
    <name type="scientific">Anguilla anguilla</name>
    <name type="common">European freshwater eel</name>
    <name type="synonym">Muraena anguilla</name>
    <dbReference type="NCBI Taxonomy" id="7936"/>
    <lineage>
        <taxon>Eukaryota</taxon>
        <taxon>Metazoa</taxon>
        <taxon>Chordata</taxon>
        <taxon>Craniata</taxon>
        <taxon>Vertebrata</taxon>
        <taxon>Euteleostomi</taxon>
        <taxon>Actinopterygii</taxon>
        <taxon>Neopterygii</taxon>
        <taxon>Teleostei</taxon>
        <taxon>Anguilliformes</taxon>
        <taxon>Anguillidae</taxon>
        <taxon>Anguilla</taxon>
    </lineage>
</organism>
<name>A0A0E9S923_ANGAN</name>
<keyword evidence="1" id="KW-0472">Membrane</keyword>
<protein>
    <submittedName>
        <fullName evidence="2">Uncharacterized protein</fullName>
    </submittedName>
</protein>
<reference evidence="2" key="1">
    <citation type="submission" date="2014-11" db="EMBL/GenBank/DDBJ databases">
        <authorList>
            <person name="Amaro Gonzalez C."/>
        </authorList>
    </citation>
    <scope>NUCLEOTIDE SEQUENCE</scope>
</reference>
<keyword evidence="1" id="KW-1133">Transmembrane helix</keyword>
<accession>A0A0E9S923</accession>
<feature type="transmembrane region" description="Helical" evidence="1">
    <location>
        <begin position="6"/>
        <end position="26"/>
    </location>
</feature>
<reference evidence="2" key="2">
    <citation type="journal article" date="2015" name="Fish Shellfish Immunol.">
        <title>Early steps in the European eel (Anguilla anguilla)-Vibrio vulnificus interaction in the gills: Role of the RtxA13 toxin.</title>
        <authorList>
            <person name="Callol A."/>
            <person name="Pajuelo D."/>
            <person name="Ebbesson L."/>
            <person name="Teles M."/>
            <person name="MacKenzie S."/>
            <person name="Amaro C."/>
        </authorList>
    </citation>
    <scope>NUCLEOTIDE SEQUENCE</scope>
</reference>
<sequence length="32" mass="3771">MTIIFIIIIITTVCIRLAILCERLCFELRKFA</sequence>